<dbReference type="InterPro" id="IPR000866">
    <property type="entry name" value="AhpC/TSA"/>
</dbReference>
<gene>
    <name evidence="3" type="ORF">RYX45_01990</name>
</gene>
<dbReference type="PROSITE" id="PS00194">
    <property type="entry name" value="THIOREDOXIN_1"/>
    <property type="match status" value="1"/>
</dbReference>
<dbReference type="RefSeq" id="WP_075683649.1">
    <property type="nucleotide sequence ID" value="NZ_CP117835.1"/>
</dbReference>
<protein>
    <submittedName>
        <fullName evidence="3">Redoxin domain-containing protein</fullName>
    </submittedName>
</protein>
<dbReference type="GO" id="GO:0016209">
    <property type="term" value="F:antioxidant activity"/>
    <property type="evidence" value="ECO:0007669"/>
    <property type="project" value="InterPro"/>
</dbReference>
<dbReference type="InterPro" id="IPR013766">
    <property type="entry name" value="Thioredoxin_domain"/>
</dbReference>
<dbReference type="InterPro" id="IPR036249">
    <property type="entry name" value="Thioredoxin-like_sf"/>
</dbReference>
<dbReference type="Proteomes" id="UP001285636">
    <property type="component" value="Unassembled WGS sequence"/>
</dbReference>
<dbReference type="GO" id="GO:0016491">
    <property type="term" value="F:oxidoreductase activity"/>
    <property type="evidence" value="ECO:0007669"/>
    <property type="project" value="InterPro"/>
</dbReference>
<comment type="caution">
    <text evidence="3">The sequence shown here is derived from an EMBL/GenBank/DDBJ whole genome shotgun (WGS) entry which is preliminary data.</text>
</comment>
<organism evidence="3 4">
    <name type="scientific">Alkalihalophilus pseudofirmus</name>
    <name type="common">Bacillus pseudofirmus</name>
    <dbReference type="NCBI Taxonomy" id="79885"/>
    <lineage>
        <taxon>Bacteria</taxon>
        <taxon>Bacillati</taxon>
        <taxon>Bacillota</taxon>
        <taxon>Bacilli</taxon>
        <taxon>Bacillales</taxon>
        <taxon>Bacillaceae</taxon>
        <taxon>Alkalihalophilus</taxon>
    </lineage>
</organism>
<dbReference type="InterPro" id="IPR017937">
    <property type="entry name" value="Thioredoxin_CS"/>
</dbReference>
<evidence type="ECO:0000256" key="1">
    <source>
        <dbReference type="ARBA" id="ARBA00023157"/>
    </source>
</evidence>
<evidence type="ECO:0000313" key="3">
    <source>
        <dbReference type="EMBL" id="MDV2883935.1"/>
    </source>
</evidence>
<dbReference type="EMBL" id="JAWJAY010000001">
    <property type="protein sequence ID" value="MDV2883935.1"/>
    <property type="molecule type" value="Genomic_DNA"/>
</dbReference>
<dbReference type="PANTHER" id="PTHR42852:SF13">
    <property type="entry name" value="PROTEIN DIPZ"/>
    <property type="match status" value="1"/>
</dbReference>
<reference evidence="3" key="1">
    <citation type="submission" date="2023-10" db="EMBL/GenBank/DDBJ databases">
        <title>Screening of Alkalihalophilus pseudofirmusBZ-TG-HK211 and Its Alleviation of Salt Stress on Rapeseed Growth.</title>
        <authorList>
            <person name="Zhao B."/>
            <person name="Guo T."/>
        </authorList>
    </citation>
    <scope>NUCLEOTIDE SEQUENCE</scope>
    <source>
        <strain evidence="3">BZ-TG-HK211</strain>
    </source>
</reference>
<dbReference type="CDD" id="cd02966">
    <property type="entry name" value="TlpA_like_family"/>
    <property type="match status" value="1"/>
</dbReference>
<dbReference type="Gene3D" id="3.40.30.10">
    <property type="entry name" value="Glutaredoxin"/>
    <property type="match status" value="1"/>
</dbReference>
<dbReference type="PROSITE" id="PS51352">
    <property type="entry name" value="THIOREDOXIN_2"/>
    <property type="match status" value="1"/>
</dbReference>
<dbReference type="AlphaFoldDB" id="A0AAJ2L034"/>
<evidence type="ECO:0000313" key="4">
    <source>
        <dbReference type="Proteomes" id="UP001285636"/>
    </source>
</evidence>
<name>A0AAJ2L034_ALKPS</name>
<accession>A0AAJ2L034</accession>
<proteinExistence type="predicted"/>
<dbReference type="PANTHER" id="PTHR42852">
    <property type="entry name" value="THIOL:DISULFIDE INTERCHANGE PROTEIN DSBE"/>
    <property type="match status" value="1"/>
</dbReference>
<dbReference type="InterPro" id="IPR050553">
    <property type="entry name" value="Thioredoxin_ResA/DsbE_sf"/>
</dbReference>
<dbReference type="SUPFAM" id="SSF52833">
    <property type="entry name" value="Thioredoxin-like"/>
    <property type="match status" value="1"/>
</dbReference>
<dbReference type="Pfam" id="PF00578">
    <property type="entry name" value="AhpC-TSA"/>
    <property type="match status" value="1"/>
</dbReference>
<sequence>MRAKLVLLIMTGFLAFGVFDSITSESSLSKEKTGDGDSGYAPDFTLETLTGDKLSLSDFRGEPVMINFWATWCPPCRAEMPDMERFYQETDIVILAVNQTGSEASVAGVQSFTDELNLTFPILLDEKGEAASLYSVQPLPTSVFINRDGEVHHVQVGAMNKEMMERVLAEL</sequence>
<feature type="domain" description="Thioredoxin" evidence="2">
    <location>
        <begin position="35"/>
        <end position="171"/>
    </location>
</feature>
<evidence type="ECO:0000259" key="2">
    <source>
        <dbReference type="PROSITE" id="PS51352"/>
    </source>
</evidence>
<keyword evidence="1" id="KW-1015">Disulfide bond</keyword>